<dbReference type="GO" id="GO:0000209">
    <property type="term" value="P:protein polyubiquitination"/>
    <property type="evidence" value="ECO:0007669"/>
    <property type="project" value="TreeGrafter"/>
</dbReference>
<name>A0A0M0JEN3_9EUKA</name>
<dbReference type="AlphaFoldDB" id="A0A0M0JEN3"/>
<dbReference type="OrthoDB" id="27136at2759"/>
<feature type="region of interest" description="Disordered" evidence="1">
    <location>
        <begin position="1"/>
        <end position="22"/>
    </location>
</feature>
<sequence>MPAVTRQRRSMPAVTRQRRTRESHQPAVFALAGSTEAIASVAIAVGISEGLRGLARLQLVSKAFCTASTLAENVLRVLNDKTAAPLPLTDKLAQPLYLAARDDGSLVATHALGPEIVSIHAVRESCYHVQAQARTPRVTRAPARSYTPLTIAATSARTDLGMEGALRGVAVDRDGAVYVVHRNESPRRAVRYGDTMRYPQLESGHIVSKLHLNHAGRGVVQQTSVQEGPHGGIELAFPSGLCLHQSARDGGAMSDHAGVSEGGSSLFVSDVFNHRVVQYDTAKLHPIAIFGTFGTGEGCLFTPYGLASHGRTLYVADNGNNRISCFDIPSGRARRPIGQGWLVQPRDVALVRSGEAVIVSECTRLDVFAVATGQLLQVVDLGRLARSLWGLTVGGGGKGGADADEADVVLPTPRSRQSAAMTKVFVADNAGDQIIGIDLFGE</sequence>
<evidence type="ECO:0000313" key="2">
    <source>
        <dbReference type="EMBL" id="KOO24703.1"/>
    </source>
</evidence>
<dbReference type="InterPro" id="IPR050952">
    <property type="entry name" value="TRIM-NHL_E3_ligases"/>
</dbReference>
<reference evidence="3" key="1">
    <citation type="journal article" date="2015" name="PLoS Genet.">
        <title>Genome Sequence and Transcriptome Analyses of Chrysochromulina tobin: Metabolic Tools for Enhanced Algal Fitness in the Prominent Order Prymnesiales (Haptophyceae).</title>
        <authorList>
            <person name="Hovde B.T."/>
            <person name="Deodato C.R."/>
            <person name="Hunsperger H.M."/>
            <person name="Ryken S.A."/>
            <person name="Yost W."/>
            <person name="Jha R.K."/>
            <person name="Patterson J."/>
            <person name="Monnat R.J. Jr."/>
            <person name="Barlow S.B."/>
            <person name="Starkenburg S.R."/>
            <person name="Cattolico R.A."/>
        </authorList>
    </citation>
    <scope>NUCLEOTIDE SEQUENCE</scope>
    <source>
        <strain evidence="3">CCMP291</strain>
    </source>
</reference>
<proteinExistence type="predicted"/>
<dbReference type="Proteomes" id="UP000037460">
    <property type="component" value="Unassembled WGS sequence"/>
</dbReference>
<organism evidence="2 3">
    <name type="scientific">Chrysochromulina tobinii</name>
    <dbReference type="NCBI Taxonomy" id="1460289"/>
    <lineage>
        <taxon>Eukaryota</taxon>
        <taxon>Haptista</taxon>
        <taxon>Haptophyta</taxon>
        <taxon>Prymnesiophyceae</taxon>
        <taxon>Prymnesiales</taxon>
        <taxon>Chrysochromulinaceae</taxon>
        <taxon>Chrysochromulina</taxon>
    </lineage>
</organism>
<evidence type="ECO:0000256" key="1">
    <source>
        <dbReference type="SAM" id="MobiDB-lite"/>
    </source>
</evidence>
<dbReference type="GO" id="GO:0043161">
    <property type="term" value="P:proteasome-mediated ubiquitin-dependent protein catabolic process"/>
    <property type="evidence" value="ECO:0007669"/>
    <property type="project" value="TreeGrafter"/>
</dbReference>
<dbReference type="PANTHER" id="PTHR24104">
    <property type="entry name" value="E3 UBIQUITIN-PROTEIN LIGASE NHLRC1-RELATED"/>
    <property type="match status" value="1"/>
</dbReference>
<keyword evidence="3" id="KW-1185">Reference proteome</keyword>
<dbReference type="SUPFAM" id="SSF75011">
    <property type="entry name" value="3-carboxy-cis,cis-mucoante lactonizing enzyme"/>
    <property type="match status" value="1"/>
</dbReference>
<dbReference type="InterPro" id="IPR011042">
    <property type="entry name" value="6-blade_b-propeller_TolB-like"/>
</dbReference>
<comment type="caution">
    <text evidence="2">The sequence shown here is derived from an EMBL/GenBank/DDBJ whole genome shotgun (WGS) entry which is preliminary data.</text>
</comment>
<dbReference type="EMBL" id="JWZX01003064">
    <property type="protein sequence ID" value="KOO24703.1"/>
    <property type="molecule type" value="Genomic_DNA"/>
</dbReference>
<protein>
    <submittedName>
        <fullName evidence="2">NHL repeat containing protein</fullName>
    </submittedName>
</protein>
<evidence type="ECO:0000313" key="3">
    <source>
        <dbReference type="Proteomes" id="UP000037460"/>
    </source>
</evidence>
<gene>
    <name evidence="2" type="ORF">Ctob_008935</name>
</gene>
<accession>A0A0M0JEN3</accession>
<dbReference type="Gene3D" id="2.120.10.30">
    <property type="entry name" value="TolB, C-terminal domain"/>
    <property type="match status" value="1"/>
</dbReference>
<dbReference type="PANTHER" id="PTHR24104:SF51">
    <property type="entry name" value="SMP-30_GLUCONOLACTONASE_LRE-LIKE REGION DOMAIN-CONTAINING PROTEIN"/>
    <property type="match status" value="1"/>
</dbReference>
<dbReference type="GO" id="GO:0061630">
    <property type="term" value="F:ubiquitin protein ligase activity"/>
    <property type="evidence" value="ECO:0007669"/>
    <property type="project" value="TreeGrafter"/>
</dbReference>